<dbReference type="InterPro" id="IPR011993">
    <property type="entry name" value="PH-like_dom_sf"/>
</dbReference>
<dbReference type="InterPro" id="IPR014352">
    <property type="entry name" value="FERM/acyl-CoA-bd_prot_sf"/>
</dbReference>
<organism evidence="18 19">
    <name type="scientific">Fopius arisanus</name>
    <dbReference type="NCBI Taxonomy" id="64838"/>
    <lineage>
        <taxon>Eukaryota</taxon>
        <taxon>Metazoa</taxon>
        <taxon>Ecdysozoa</taxon>
        <taxon>Arthropoda</taxon>
        <taxon>Hexapoda</taxon>
        <taxon>Insecta</taxon>
        <taxon>Pterygota</taxon>
        <taxon>Neoptera</taxon>
        <taxon>Endopterygota</taxon>
        <taxon>Hymenoptera</taxon>
        <taxon>Apocrita</taxon>
        <taxon>Ichneumonoidea</taxon>
        <taxon>Braconidae</taxon>
        <taxon>Opiinae</taxon>
        <taxon>Fopius</taxon>
    </lineage>
</organism>
<dbReference type="InterPro" id="IPR029071">
    <property type="entry name" value="Ubiquitin-like_domsf"/>
</dbReference>
<dbReference type="SUPFAM" id="SSF52540">
    <property type="entry name" value="P-loop containing nucleoside triphosphate hydrolases"/>
    <property type="match status" value="1"/>
</dbReference>
<dbReference type="GO" id="GO:0030182">
    <property type="term" value="P:neuron differentiation"/>
    <property type="evidence" value="ECO:0007669"/>
    <property type="project" value="UniProtKB-ARBA"/>
</dbReference>
<dbReference type="GO" id="GO:0009887">
    <property type="term" value="P:animal organ morphogenesis"/>
    <property type="evidence" value="ECO:0007669"/>
    <property type="project" value="UniProtKB-ARBA"/>
</dbReference>
<dbReference type="Gene3D" id="2.30.30.40">
    <property type="entry name" value="SH3 Domains"/>
    <property type="match status" value="1"/>
</dbReference>
<evidence type="ECO:0000256" key="4">
    <source>
        <dbReference type="ARBA" id="ARBA00022490"/>
    </source>
</evidence>
<evidence type="ECO:0000256" key="10">
    <source>
        <dbReference type="ARBA" id="ARBA00023203"/>
    </source>
</evidence>
<dbReference type="KEGG" id="fas:105269500"/>
<keyword evidence="8 12" id="KW-0518">Myosin</keyword>
<dbReference type="FunFam" id="1.10.10.820:FF:000001">
    <property type="entry name" value="Myosin heavy chain"/>
    <property type="match status" value="1"/>
</dbReference>
<keyword evidence="4" id="KW-0963">Cytoplasm</keyword>
<dbReference type="Gene3D" id="1.10.10.820">
    <property type="match status" value="1"/>
</dbReference>
<dbReference type="GO" id="GO:0005737">
    <property type="term" value="C:cytoplasm"/>
    <property type="evidence" value="ECO:0007669"/>
    <property type="project" value="UniProtKB-SubCell"/>
</dbReference>
<comment type="subcellular location">
    <subcellularLocation>
        <location evidence="1">Cytoplasm</location>
    </subcellularLocation>
</comment>
<dbReference type="PROSITE" id="PS51456">
    <property type="entry name" value="MYOSIN_MOTOR"/>
    <property type="match status" value="1"/>
</dbReference>
<dbReference type="InterPro" id="IPR036961">
    <property type="entry name" value="Kinesin_motor_dom_sf"/>
</dbReference>
<feature type="domain" description="FERM" evidence="15">
    <location>
        <begin position="1192"/>
        <end position="1506"/>
    </location>
</feature>
<feature type="domain" description="FERM" evidence="15">
    <location>
        <begin position="1799"/>
        <end position="2104"/>
    </location>
</feature>
<dbReference type="Pfam" id="PF00373">
    <property type="entry name" value="FERM_M"/>
    <property type="match status" value="1"/>
</dbReference>
<dbReference type="GO" id="GO:0003774">
    <property type="term" value="F:cytoskeletal motor activity"/>
    <property type="evidence" value="ECO:0007669"/>
    <property type="project" value="UniProtKB-UniRule"/>
</dbReference>
<dbReference type="SMART" id="SM00295">
    <property type="entry name" value="B41"/>
    <property type="match status" value="2"/>
</dbReference>
<dbReference type="GO" id="GO:0005524">
    <property type="term" value="F:ATP binding"/>
    <property type="evidence" value="ECO:0007669"/>
    <property type="project" value="UniProtKB-UniRule"/>
</dbReference>
<dbReference type="SUPFAM" id="SSF50729">
    <property type="entry name" value="PH domain-like"/>
    <property type="match status" value="1"/>
</dbReference>
<evidence type="ECO:0000256" key="12">
    <source>
        <dbReference type="PROSITE-ProRule" id="PRU00782"/>
    </source>
</evidence>
<dbReference type="PROSITE" id="PS50057">
    <property type="entry name" value="FERM_3"/>
    <property type="match status" value="2"/>
</dbReference>
<dbReference type="CDD" id="cd17092">
    <property type="entry name" value="FERM1_F1_Myosin-VII"/>
    <property type="match status" value="1"/>
</dbReference>
<dbReference type="GeneID" id="105269500"/>
<dbReference type="InterPro" id="IPR001452">
    <property type="entry name" value="SH3_domain"/>
</dbReference>
<comment type="similarity">
    <text evidence="2 12">Belongs to the TRAFAC class myosin-kinesin ATPase superfamily. Myosin family.</text>
</comment>
<dbReference type="InterPro" id="IPR019748">
    <property type="entry name" value="FERM_central"/>
</dbReference>
<dbReference type="InterPro" id="IPR038185">
    <property type="entry name" value="MyTH4_dom_sf"/>
</dbReference>
<dbReference type="Pfam" id="PF21998">
    <property type="entry name" value="FERM_C1_MyoVII"/>
    <property type="match status" value="1"/>
</dbReference>
<gene>
    <name evidence="19" type="primary">LOC105269500</name>
</gene>
<evidence type="ECO:0000259" key="16">
    <source>
        <dbReference type="PROSITE" id="PS51016"/>
    </source>
</evidence>
<dbReference type="InterPro" id="IPR019749">
    <property type="entry name" value="Band_41_domain"/>
</dbReference>
<dbReference type="PROSITE" id="PS50096">
    <property type="entry name" value="IQ"/>
    <property type="match status" value="2"/>
</dbReference>
<dbReference type="CDD" id="cd13198">
    <property type="entry name" value="FERM_C1_MyoVII"/>
    <property type="match status" value="1"/>
</dbReference>
<dbReference type="Gene3D" id="1.20.5.190">
    <property type="match status" value="1"/>
</dbReference>
<proteinExistence type="inferred from homology"/>
<keyword evidence="9 12" id="KW-0505">Motor protein</keyword>
<evidence type="ECO:0000313" key="19">
    <source>
        <dbReference type="RefSeq" id="XP_011308112.1"/>
    </source>
</evidence>
<dbReference type="InterPro" id="IPR035963">
    <property type="entry name" value="FERM_2"/>
</dbReference>
<dbReference type="CDD" id="cd13199">
    <property type="entry name" value="FERM_C2_MyoVII"/>
    <property type="match status" value="1"/>
</dbReference>
<evidence type="ECO:0000256" key="9">
    <source>
        <dbReference type="ARBA" id="ARBA00023175"/>
    </source>
</evidence>
<dbReference type="InterPro" id="IPR036028">
    <property type="entry name" value="SH3-like_dom_sf"/>
</dbReference>
<dbReference type="Pfam" id="PF21989">
    <property type="entry name" value="RA_2"/>
    <property type="match status" value="2"/>
</dbReference>
<dbReference type="GO" id="GO:0009888">
    <property type="term" value="P:tissue development"/>
    <property type="evidence" value="ECO:0007669"/>
    <property type="project" value="UniProtKB-ARBA"/>
</dbReference>
<evidence type="ECO:0000256" key="11">
    <source>
        <dbReference type="PROSITE-ProRule" id="PRU00192"/>
    </source>
</evidence>
<dbReference type="GO" id="GO:0016459">
    <property type="term" value="C:myosin complex"/>
    <property type="evidence" value="ECO:0007669"/>
    <property type="project" value="UniProtKB-KW"/>
</dbReference>
<dbReference type="SMART" id="SM00139">
    <property type="entry name" value="MyTH4"/>
    <property type="match status" value="2"/>
</dbReference>
<dbReference type="PRINTS" id="PR00193">
    <property type="entry name" value="MYOSINHEAVY"/>
</dbReference>
<dbReference type="Pfam" id="PF00063">
    <property type="entry name" value="Myosin_head"/>
    <property type="match status" value="1"/>
</dbReference>
<dbReference type="InterPro" id="IPR041794">
    <property type="entry name" value="MyoVII_FERM_C2"/>
</dbReference>
<dbReference type="PROSITE" id="PS51016">
    <property type="entry name" value="MYTH4"/>
    <property type="match status" value="2"/>
</dbReference>
<dbReference type="Gene3D" id="1.25.40.530">
    <property type="entry name" value="MyTH4 domain"/>
    <property type="match status" value="3"/>
</dbReference>
<dbReference type="SUPFAM" id="SSF54236">
    <property type="entry name" value="Ubiquitin-like"/>
    <property type="match status" value="2"/>
</dbReference>
<dbReference type="PANTHER" id="PTHR22692">
    <property type="entry name" value="MYOSIN VII, XV"/>
    <property type="match status" value="1"/>
</dbReference>
<dbReference type="CDD" id="cd14473">
    <property type="entry name" value="FERM_B-lobe"/>
    <property type="match status" value="2"/>
</dbReference>
<feature type="domain" description="Myosin motor" evidence="17">
    <location>
        <begin position="63"/>
        <end position="728"/>
    </location>
</feature>
<evidence type="ECO:0000256" key="5">
    <source>
        <dbReference type="ARBA" id="ARBA00022737"/>
    </source>
</evidence>
<dbReference type="InterPro" id="IPR027417">
    <property type="entry name" value="P-loop_NTPase"/>
</dbReference>
<dbReference type="CDD" id="cd01381">
    <property type="entry name" value="MYSc_Myo7"/>
    <property type="match status" value="1"/>
</dbReference>
<dbReference type="Pfam" id="PF24123">
    <property type="entry name" value="Myosin_VII_N"/>
    <property type="match status" value="1"/>
</dbReference>
<dbReference type="Pfam" id="PF00612">
    <property type="entry name" value="IQ"/>
    <property type="match status" value="1"/>
</dbReference>
<dbReference type="SUPFAM" id="SSF47031">
    <property type="entry name" value="Second domain of FERM"/>
    <property type="match status" value="2"/>
</dbReference>
<evidence type="ECO:0000256" key="1">
    <source>
        <dbReference type="ARBA" id="ARBA00004496"/>
    </source>
</evidence>
<feature type="region of interest" description="Disordered" evidence="13">
    <location>
        <begin position="916"/>
        <end position="936"/>
    </location>
</feature>
<evidence type="ECO:0000259" key="17">
    <source>
        <dbReference type="PROSITE" id="PS51456"/>
    </source>
</evidence>
<dbReference type="PROSITE" id="PS50002">
    <property type="entry name" value="SH3"/>
    <property type="match status" value="1"/>
</dbReference>
<dbReference type="PANTHER" id="PTHR22692:SF33">
    <property type="entry name" value="MYOSIN"/>
    <property type="match status" value="1"/>
</dbReference>
<keyword evidence="3 11" id="KW-0728">SH3 domain</keyword>
<name>A0A9R1U5P4_9HYME</name>
<dbReference type="InterPro" id="IPR057096">
    <property type="entry name" value="KRIT1_FRMD8_FERM_C"/>
</dbReference>
<dbReference type="InterPro" id="IPR051567">
    <property type="entry name" value="Unconventional_Myosin_ATPase"/>
</dbReference>
<dbReference type="InterPro" id="IPR057130">
    <property type="entry name" value="Myosin_VII_N"/>
</dbReference>
<dbReference type="InterPro" id="IPR041793">
    <property type="entry name" value="MyoVII_FERM_C1"/>
</dbReference>
<dbReference type="Gene3D" id="3.10.20.90">
    <property type="entry name" value="Phosphatidylinositol 3-kinase Catalytic Subunit, Chain A, domain 1"/>
    <property type="match status" value="2"/>
</dbReference>
<keyword evidence="18" id="KW-1185">Reference proteome</keyword>
<feature type="region of interest" description="Actin-binding" evidence="12">
    <location>
        <begin position="608"/>
        <end position="630"/>
    </location>
</feature>
<sequence>MENKFAPGDNVWFSSPSNSGFTILGGKVSAIDARIITIQDDDGNMLAVPRDKIIKHMHPTSISGVEDMIKLGDLQEYAILKNLHIRYNRNLIYTYTGSLLVAINPYQILDIYTPKEISLYRGKKIGDEPPHIFAVGDNCFTEMKRARRNQCIVISGESGAGKTESTKLILQYLAAISGEHSWIEQQILEANPILEAFGNAKTVRNDNSSRFGKYIDVNFNKSGSIEGARIEQYLLEKCRLVHQSEGERNYHIFYSILAGLSKEEKKRLGLNDGGYRYLCGSSECRGRNDGKEFADVRAAMRILNFSEEDFHRIIELLSSILHLGNFNYKSSVVSNLDSCDIQEDAGVKTTAEILGVSVKALKEALTRRTIFANGERVVSYLSRAQAVAVRDAFVKAVYGQLFVMIVEKINLTIFKPKTTTRNSIGVLDIFGFENFYHNSFEQLCINYANEHLQQFFVRHIFKIEQEYYNEEGISWRHIDFKDNQGVLDLIGIKQLNVMALIDEESKFPKGTDLSLLAKSHQIHSANDNYVKPKSDLVQAFGIRHFAGAVDYEIGGFLEKNRDTFSVDLKQLIGISLNKFLRGIFPEEMLSVDGKKRSPSLSSGFRLSLDQLMRTLESCNPFFVRCIKPNDQQRPGAFDRDLCCRQLRYSGMMETASIRRAGYPIRYSYQEFIERFRALIRGKAPKDQRTAAEMICKSVLGEANLDYQIGRTRVFLKEEQDFILERERELVIARSIVRIQRNVRRWIAQTRYLKMKKSVLIIQRVWRGHGPRKKYLKIKLGYQRLQACTRSRINTHEFRKKRKIIVALQALGRGYLVRDLHKKKAQWREQRLKEIKKLQVDEEKRLKSSGKSDWKTIADKNHENRLRELRESLLQFRNGAPSPAKESETNIDTIFEFLKEEPPAPGVKELPADMYADIPGKSQKPEDSTSVLELPQETDESEDLSAFHFSKFAATYFTANVAPQYSRRALKQSLLDLPLASDQLSAQALWMTILRFMGDLSEPRNPIDIPERKTVMSTVTETLSKAFARTKDYQNLMNDNKNQNHLVRMTLKRQNKLHDHIRRGILEDEFVNESYGDWLHTRSSNLEKLHFVIGHGILRPELRDEIYCQIVKQLTNNPTKASHARGWILLSLCLGCFSPSERFIYYLRAFIRSGPPGYAPYCHKRLIRTYKNGSRTQPPSWLELQATKNKSPIRLEVTFMDGTSKTVEVDSASTAQEVVEALARSIELRDIFGFSVFITVYDKVLSLGAGRDHVFDAICQCEQYAREQGQSERSAPWRLFLRKEIFSPWHDPTLDSIATNLIYHQITRGIRQGEYRCSSEGDIAMMVAQQLYIDHQKRMTRDTLRSVMPLYIPAHLLQGVVKEALKKWEIIILTVYEKNINLMEGAPASKAKEDIVMFAKITWPILFSRFYETLKTSGPELPTNNVIIAVNWTGIYFIDDQEQMLLEMAFPEVAEVTVQNFHENASKNLVITTVQRDEWVFQTFDAEDLASLINFLVDGLKEQSTWVVATQEYMNNVTAAPGETYLSLRRGDMVKLIGCKGQSILTSQWGYGERSDGSQGEFPSECVYVIPTVGKPSQSIIDIFRTDYTTKNTLARRRIDKSNQSRSYSLRKFAQEHFRQSFNVTISKASTISSAKGTVSETLFKHTRTPMKAALLARVCEDRELSQLAVTIFTNILRYMGDLPSNRQRLGTEYTDLIFTPALEHSHLRDEVYCQIIRQLMENKIRLSEERGWELMWLATGVMSCSTNVQKEVVMFLGSSGTPIAVDCLNRLNRTSKYGNRKYSPYILEVESIRFKSLQIFHKIYFPNDVDEAFEVHSSTKSGDLCQKIADRLQLRNCDGFSLFVKISDKVFSVPHEYFFFDFIHELMEWMKKSRPTKAGVTQVQYQIFFMKKLWVGCYPGRDPNADEVFYFHQELPKYLRGYHNCSKQDAIKLAALIYRSKFGNVKDELARVPDKLKEYVPADLVHVYRSSDWKKHISSAFKEQTGMTQYDAKLQFLQHIYQWPTFGSAFFEVKQSTESSFPEFLIIAINKNGVSAIHPQTKEILGMWSFTELSNWSSGNTYFHLTIGNFMKSQKILFETAQGYKMDDLISSYINHLKSTMEIKESERL</sequence>
<dbReference type="CDD" id="cd17093">
    <property type="entry name" value="FERM2_F1_Myosin-VII"/>
    <property type="match status" value="1"/>
</dbReference>
<dbReference type="Pfam" id="PF24522">
    <property type="entry name" value="KRIT1_FRMD8_FERM_C"/>
    <property type="match status" value="1"/>
</dbReference>
<protein>
    <submittedName>
        <fullName evidence="19">Myosin-VIIa</fullName>
    </submittedName>
</protein>
<dbReference type="InterPro" id="IPR036106">
    <property type="entry name" value="MYSc_Myo7"/>
</dbReference>
<feature type="domain" description="MyTH4" evidence="16">
    <location>
        <begin position="1645"/>
        <end position="1793"/>
    </location>
</feature>
<accession>A0A9R1U5P4</accession>
<reference evidence="19" key="1">
    <citation type="submission" date="2025-08" db="UniProtKB">
        <authorList>
            <consortium name="RefSeq"/>
        </authorList>
    </citation>
    <scope>IDENTIFICATION</scope>
    <source>
        <strain evidence="19">USDA-PBARC FA_bdor</strain>
        <tissue evidence="19">Whole organism</tissue>
    </source>
</reference>
<dbReference type="GO" id="GO:0120025">
    <property type="term" value="C:plasma membrane bounded cell projection"/>
    <property type="evidence" value="ECO:0007669"/>
    <property type="project" value="UniProtKB-ARBA"/>
</dbReference>
<evidence type="ECO:0000256" key="7">
    <source>
        <dbReference type="ARBA" id="ARBA00022840"/>
    </source>
</evidence>
<evidence type="ECO:0000313" key="18">
    <source>
        <dbReference type="Proteomes" id="UP000694866"/>
    </source>
</evidence>
<dbReference type="OrthoDB" id="6108017at2759"/>
<dbReference type="Gene3D" id="1.20.120.720">
    <property type="entry name" value="Myosin VI head, motor domain, U50 subdomain"/>
    <property type="match status" value="1"/>
</dbReference>
<dbReference type="Gene3D" id="6.20.240.20">
    <property type="match status" value="1"/>
</dbReference>
<dbReference type="InterPro" id="IPR000048">
    <property type="entry name" value="IQ_motif_EF-hand-BS"/>
</dbReference>
<dbReference type="Proteomes" id="UP000694866">
    <property type="component" value="Unplaced"/>
</dbReference>
<keyword evidence="6 12" id="KW-0547">Nucleotide-binding</keyword>
<feature type="domain" description="SH3" evidence="14">
    <location>
        <begin position="1501"/>
        <end position="1571"/>
    </location>
</feature>
<dbReference type="Gene3D" id="1.20.58.530">
    <property type="match status" value="1"/>
</dbReference>
<keyword evidence="7 12" id="KW-0067">ATP-binding</keyword>
<evidence type="ECO:0000259" key="14">
    <source>
        <dbReference type="PROSITE" id="PS50002"/>
    </source>
</evidence>
<evidence type="ECO:0000259" key="15">
    <source>
        <dbReference type="PROSITE" id="PS50057"/>
    </source>
</evidence>
<keyword evidence="10 12" id="KW-0009">Actin-binding</keyword>
<feature type="domain" description="MyTH4" evidence="16">
    <location>
        <begin position="964"/>
        <end position="1187"/>
    </location>
</feature>
<dbReference type="SMART" id="SM00015">
    <property type="entry name" value="IQ"/>
    <property type="match status" value="3"/>
</dbReference>
<feature type="binding site" evidence="12">
    <location>
        <begin position="156"/>
        <end position="163"/>
    </location>
    <ligand>
        <name>ATP</name>
        <dbReference type="ChEBI" id="CHEBI:30616"/>
    </ligand>
</feature>
<dbReference type="Gene3D" id="2.30.29.30">
    <property type="entry name" value="Pleckstrin-homology domain (PH domain)/Phosphotyrosine-binding domain (PTB)"/>
    <property type="match status" value="2"/>
</dbReference>
<dbReference type="SMART" id="SM00242">
    <property type="entry name" value="MYSc"/>
    <property type="match status" value="1"/>
</dbReference>
<evidence type="ECO:0000256" key="13">
    <source>
        <dbReference type="SAM" id="MobiDB-lite"/>
    </source>
</evidence>
<evidence type="ECO:0000256" key="3">
    <source>
        <dbReference type="ARBA" id="ARBA00022443"/>
    </source>
</evidence>
<dbReference type="InterPro" id="IPR000299">
    <property type="entry name" value="FERM_domain"/>
</dbReference>
<keyword evidence="5" id="KW-0677">Repeat</keyword>
<dbReference type="SUPFAM" id="SSF50044">
    <property type="entry name" value="SH3-domain"/>
    <property type="match status" value="1"/>
</dbReference>
<dbReference type="Gene3D" id="1.20.80.10">
    <property type="match status" value="2"/>
</dbReference>
<evidence type="ECO:0000256" key="6">
    <source>
        <dbReference type="ARBA" id="ARBA00022741"/>
    </source>
</evidence>
<dbReference type="InterPro" id="IPR000857">
    <property type="entry name" value="MyTH4_dom"/>
</dbReference>
<dbReference type="Pfam" id="PF00784">
    <property type="entry name" value="MyTH4"/>
    <property type="match status" value="2"/>
</dbReference>
<dbReference type="InterPro" id="IPR001609">
    <property type="entry name" value="Myosin_head_motor_dom-like"/>
</dbReference>
<dbReference type="GO" id="GO:0071944">
    <property type="term" value="C:cell periphery"/>
    <property type="evidence" value="ECO:0007669"/>
    <property type="project" value="UniProtKB-ARBA"/>
</dbReference>
<evidence type="ECO:0000256" key="8">
    <source>
        <dbReference type="ARBA" id="ARBA00023123"/>
    </source>
</evidence>
<dbReference type="Gene3D" id="3.40.850.10">
    <property type="entry name" value="Kinesin motor domain"/>
    <property type="match status" value="1"/>
</dbReference>
<evidence type="ECO:0000256" key="2">
    <source>
        <dbReference type="ARBA" id="ARBA00008314"/>
    </source>
</evidence>
<dbReference type="GO" id="GO:0003779">
    <property type="term" value="F:actin binding"/>
    <property type="evidence" value="ECO:0007669"/>
    <property type="project" value="UniProtKB-KW"/>
</dbReference>
<dbReference type="RefSeq" id="XP_011308112.1">
    <property type="nucleotide sequence ID" value="XM_011309810.1"/>
</dbReference>